<reference evidence="1 2" key="1">
    <citation type="submission" date="2018-05" db="EMBL/GenBank/DDBJ databases">
        <title>Genomic Encyclopedia of Archaeal and Bacterial Type Strains, Phase II (KMG-II): from individual species to whole genera.</title>
        <authorList>
            <person name="Goeker M."/>
        </authorList>
    </citation>
    <scope>NUCLEOTIDE SEQUENCE [LARGE SCALE GENOMIC DNA]</scope>
    <source>
        <strain evidence="1 2">DSM 22214</strain>
    </source>
</reference>
<sequence>MHPIRTHRDLLVWQKSMVLVTEIYLKSRSFPVQEQYGLTSQIRRAAISIPSNIAEGFGRQSTGDYLRFLNIAVGSLFELQTQIEIALNLEFIGQADFEIIFEKSREIDRMLSSLIQKLKIRKEGGVK</sequence>
<dbReference type="RefSeq" id="WP_211321130.1">
    <property type="nucleotide sequence ID" value="NZ_QGGO01000002.1"/>
</dbReference>
<proteinExistence type="predicted"/>
<dbReference type="InterPro" id="IPR012657">
    <property type="entry name" value="23S_rRNA-intervening_sequence"/>
</dbReference>
<dbReference type="AlphaFoldDB" id="A0A316EZY1"/>
<dbReference type="Pfam" id="PF05635">
    <property type="entry name" value="23S_rRNA_IVP"/>
    <property type="match status" value="1"/>
</dbReference>
<name>A0A316EZY1_9BACT</name>
<dbReference type="Proteomes" id="UP000245489">
    <property type="component" value="Unassembled WGS sequence"/>
</dbReference>
<dbReference type="PANTHER" id="PTHR38471">
    <property type="entry name" value="FOUR HELIX BUNDLE PROTEIN"/>
    <property type="match status" value="1"/>
</dbReference>
<dbReference type="InterPro" id="IPR036583">
    <property type="entry name" value="23S_rRNA_IVS_sf"/>
</dbReference>
<gene>
    <name evidence="1" type="ORF">LV89_00409</name>
</gene>
<dbReference type="Gene3D" id="1.20.1440.60">
    <property type="entry name" value="23S rRNA-intervening sequence"/>
    <property type="match status" value="1"/>
</dbReference>
<comment type="caution">
    <text evidence="1">The sequence shown here is derived from an EMBL/GenBank/DDBJ whole genome shotgun (WGS) entry which is preliminary data.</text>
</comment>
<dbReference type="PANTHER" id="PTHR38471:SF2">
    <property type="entry name" value="FOUR HELIX BUNDLE PROTEIN"/>
    <property type="match status" value="1"/>
</dbReference>
<dbReference type="EMBL" id="QGGO01000002">
    <property type="protein sequence ID" value="PWK28856.1"/>
    <property type="molecule type" value="Genomic_DNA"/>
</dbReference>
<dbReference type="CDD" id="cd16377">
    <property type="entry name" value="23S_rRNA_IVP_like"/>
    <property type="match status" value="1"/>
</dbReference>
<protein>
    <submittedName>
        <fullName evidence="1">Four helix bundle protein</fullName>
    </submittedName>
</protein>
<accession>A0A316EZY1</accession>
<evidence type="ECO:0000313" key="2">
    <source>
        <dbReference type="Proteomes" id="UP000245489"/>
    </source>
</evidence>
<dbReference type="NCBIfam" id="NF008911">
    <property type="entry name" value="PRK12275.1-2"/>
    <property type="match status" value="1"/>
</dbReference>
<evidence type="ECO:0000313" key="1">
    <source>
        <dbReference type="EMBL" id="PWK28856.1"/>
    </source>
</evidence>
<dbReference type="NCBIfam" id="TIGR02436">
    <property type="entry name" value="four helix bundle protein"/>
    <property type="match status" value="1"/>
</dbReference>
<keyword evidence="2" id="KW-1185">Reference proteome</keyword>
<organism evidence="1 2">
    <name type="scientific">Arcicella aurantiaca</name>
    <dbReference type="NCBI Taxonomy" id="591202"/>
    <lineage>
        <taxon>Bacteria</taxon>
        <taxon>Pseudomonadati</taxon>
        <taxon>Bacteroidota</taxon>
        <taxon>Cytophagia</taxon>
        <taxon>Cytophagales</taxon>
        <taxon>Flectobacillaceae</taxon>
        <taxon>Arcicella</taxon>
    </lineage>
</organism>
<dbReference type="SUPFAM" id="SSF158446">
    <property type="entry name" value="IVS-encoded protein-like"/>
    <property type="match status" value="1"/>
</dbReference>